<keyword evidence="3" id="KW-1185">Reference proteome</keyword>
<dbReference type="RefSeq" id="WP_104230604.1">
    <property type="nucleotide sequence ID" value="NZ_PSNW01000006.1"/>
</dbReference>
<dbReference type="OrthoDB" id="3174087at2"/>
<feature type="domain" description="3-beta hydroxysteroid dehydrogenase/isomerase" evidence="1">
    <location>
        <begin position="10"/>
        <end position="256"/>
    </location>
</feature>
<name>A0A2S5TF30_9GAMM</name>
<dbReference type="InterPro" id="IPR002225">
    <property type="entry name" value="3Beta_OHSteriod_DH/Estase"/>
</dbReference>
<dbReference type="GO" id="GO:0016616">
    <property type="term" value="F:oxidoreductase activity, acting on the CH-OH group of donors, NAD or NADP as acceptor"/>
    <property type="evidence" value="ECO:0007669"/>
    <property type="project" value="InterPro"/>
</dbReference>
<organism evidence="2 3">
    <name type="scientific">Solimonas fluminis</name>
    <dbReference type="NCBI Taxonomy" id="2086571"/>
    <lineage>
        <taxon>Bacteria</taxon>
        <taxon>Pseudomonadati</taxon>
        <taxon>Pseudomonadota</taxon>
        <taxon>Gammaproteobacteria</taxon>
        <taxon>Nevskiales</taxon>
        <taxon>Nevskiaceae</taxon>
        <taxon>Solimonas</taxon>
    </lineage>
</organism>
<reference evidence="2 3" key="1">
    <citation type="submission" date="2018-02" db="EMBL/GenBank/DDBJ databases">
        <title>Genome sequencing of Solimonas sp. HR-BB.</title>
        <authorList>
            <person name="Lee Y."/>
            <person name="Jeon C.O."/>
        </authorList>
    </citation>
    <scope>NUCLEOTIDE SEQUENCE [LARGE SCALE GENOMIC DNA]</scope>
    <source>
        <strain evidence="2 3">HR-BB</strain>
    </source>
</reference>
<evidence type="ECO:0000313" key="3">
    <source>
        <dbReference type="Proteomes" id="UP000238220"/>
    </source>
</evidence>
<dbReference type="GO" id="GO:0004029">
    <property type="term" value="F:aldehyde dehydrogenase (NAD+) activity"/>
    <property type="evidence" value="ECO:0007669"/>
    <property type="project" value="TreeGrafter"/>
</dbReference>
<dbReference type="EMBL" id="PSNW01000006">
    <property type="protein sequence ID" value="PPE73542.1"/>
    <property type="molecule type" value="Genomic_DNA"/>
</dbReference>
<dbReference type="PANTHER" id="PTHR48079">
    <property type="entry name" value="PROTEIN YEEZ"/>
    <property type="match status" value="1"/>
</dbReference>
<accession>A0A2S5TF30</accession>
<dbReference type="GO" id="GO:0005737">
    <property type="term" value="C:cytoplasm"/>
    <property type="evidence" value="ECO:0007669"/>
    <property type="project" value="TreeGrafter"/>
</dbReference>
<evidence type="ECO:0000259" key="1">
    <source>
        <dbReference type="Pfam" id="PF01073"/>
    </source>
</evidence>
<protein>
    <submittedName>
        <fullName evidence="2">NAD-dependent epimerase</fullName>
    </submittedName>
</protein>
<dbReference type="Gene3D" id="3.40.50.720">
    <property type="entry name" value="NAD(P)-binding Rossmann-like Domain"/>
    <property type="match status" value="1"/>
</dbReference>
<evidence type="ECO:0000313" key="2">
    <source>
        <dbReference type="EMBL" id="PPE73542.1"/>
    </source>
</evidence>
<dbReference type="Proteomes" id="UP000238220">
    <property type="component" value="Unassembled WGS sequence"/>
</dbReference>
<comment type="caution">
    <text evidence="2">The sequence shown here is derived from an EMBL/GenBank/DDBJ whole genome shotgun (WGS) entry which is preliminary data.</text>
</comment>
<dbReference type="PANTHER" id="PTHR48079:SF6">
    <property type="entry name" value="NAD(P)-BINDING DOMAIN-CONTAINING PROTEIN-RELATED"/>
    <property type="match status" value="1"/>
</dbReference>
<dbReference type="AlphaFoldDB" id="A0A2S5TF30"/>
<dbReference type="InterPro" id="IPR051783">
    <property type="entry name" value="NAD(P)-dependent_oxidoreduct"/>
</dbReference>
<proteinExistence type="predicted"/>
<sequence>MTAPRPSIFLTGGSGFLGRRLIVDLIAAGYGVRALARSERAAATVRALGAEPVPGDLGDLPSMRDGMAGCAAAIHSAAKVEQWGRWEDFLRDTVQGTEQVIAAARAAGLPRLLHISTEAVLADGHPIVDADETRPLPPQPNGFYPRSKGLAEQRVLAANGSDLETLVVRPRFIWGKGDTTLAPKLAQAARAGWVWFGGGRHRISTCHVRNVSHGVLLALERGRAGEIYFLTDGAPVAFRDFIGRLIRSQGVEPGERTAPLWIADALAALGEAAWTLLPLRGEPPLTRSALNLFFREVTVRDDKARREIGYRPVVSVEEGLRELAPPAS</sequence>
<dbReference type="GO" id="GO:0006694">
    <property type="term" value="P:steroid biosynthetic process"/>
    <property type="evidence" value="ECO:0007669"/>
    <property type="project" value="InterPro"/>
</dbReference>
<gene>
    <name evidence="2" type="ORF">C3942_12115</name>
</gene>
<dbReference type="SUPFAM" id="SSF51735">
    <property type="entry name" value="NAD(P)-binding Rossmann-fold domains"/>
    <property type="match status" value="1"/>
</dbReference>
<dbReference type="InterPro" id="IPR036291">
    <property type="entry name" value="NAD(P)-bd_dom_sf"/>
</dbReference>
<dbReference type="Pfam" id="PF01073">
    <property type="entry name" value="3Beta_HSD"/>
    <property type="match status" value="1"/>
</dbReference>